<organism evidence="24 25">
    <name type="scientific">Scheffersomyces spartinae</name>
    <dbReference type="NCBI Taxonomy" id="45513"/>
    <lineage>
        <taxon>Eukaryota</taxon>
        <taxon>Fungi</taxon>
        <taxon>Dikarya</taxon>
        <taxon>Ascomycota</taxon>
        <taxon>Saccharomycotina</taxon>
        <taxon>Pichiomycetes</taxon>
        <taxon>Debaryomycetaceae</taxon>
        <taxon>Scheffersomyces</taxon>
    </lineage>
</organism>
<sequence length="621" mass="70256">MNKLLVLVVSFLLAFVVKAEDHYWYFNATWLTGNPDGVMERPIIGFNGSWPLPTLRVKTGDRVVLKLTNGLGNQNTSLHFHGMFQNGTGQMDGPEMITQCPIAPDDYFVYNFTVPDQVGTYWYHSHTDGQYPDGLRGVFVIEEAKKSDYPFDFDEEITLSVSEWYHKTSHELTPKFLNRYNPTGAEPIPQNSLFNDSRNVTWRVQPNTTYFVRIVNVGRFVSQYLYMEDHDFTVVEVDGVYVQPNTTSMVYITAAQRYGVLIKTKETTDKNFAFMNAIDKDMLDVVPKDLILNSTNYISYDESNDTPEEYIVDEYDFLDDYWLTPVSAEAMLDEPDHVITVDVTMNNLGNGINYAFFNNITYTPPKVPILHTVLSAGELATNELVYGTNTHSIVLQHNEVVDIVLNNHDAGKHPFHLHGHVFQLVARGETVVGDPVSFNATEYDLYRDNPMRRDTVYVNPQSYIVMRFRADNPGVWFFHCHIGWHLQQGLAFVLVEAPLQIQETETQHLTEGSIRICKNSNNGLYEGNAAGNKDNFLDLKGENVQHKPLPAGFTARGIVALVFSCLAGILGLVAITYYGLSDLKNVEMDLIKDLNVELDGLDESSQTNSSDSSEHISKVQI</sequence>
<dbReference type="GO" id="GO:0010106">
    <property type="term" value="P:cellular response to iron ion starvation"/>
    <property type="evidence" value="ECO:0007669"/>
    <property type="project" value="TreeGrafter"/>
</dbReference>
<keyword evidence="16 19" id="KW-0472">Membrane</keyword>
<dbReference type="PROSITE" id="PS00080">
    <property type="entry name" value="MULTICOPPER_OXIDASE2"/>
    <property type="match status" value="1"/>
</dbReference>
<feature type="domain" description="Plastocyanin-like" evidence="23">
    <location>
        <begin position="29"/>
        <end position="145"/>
    </location>
</feature>
<feature type="transmembrane region" description="Helical" evidence="19">
    <location>
        <begin position="558"/>
        <end position="580"/>
    </location>
</feature>
<name>A0A9P7V638_9ASCO</name>
<gene>
    <name evidence="24" type="primary">FET3_2</name>
    <name evidence="24" type="ORF">KQ657_002653</name>
</gene>
<dbReference type="FunFam" id="2.60.40.420:FF:000022">
    <property type="entry name" value="FET5p Multicopper oxidase"/>
    <property type="match status" value="1"/>
</dbReference>
<feature type="chain" id="PRO_5040486560" evidence="20">
    <location>
        <begin position="20"/>
        <end position="621"/>
    </location>
</feature>
<dbReference type="InterPro" id="IPR033138">
    <property type="entry name" value="Cu_oxidase_CS"/>
</dbReference>
<feature type="compositionally biased region" description="Basic and acidic residues" evidence="18">
    <location>
        <begin position="612"/>
        <end position="621"/>
    </location>
</feature>
<evidence type="ECO:0000256" key="12">
    <source>
        <dbReference type="ARBA" id="ARBA00023002"/>
    </source>
</evidence>
<evidence type="ECO:0000256" key="10">
    <source>
        <dbReference type="ARBA" id="ARBA00022737"/>
    </source>
</evidence>
<dbReference type="FunFam" id="2.60.40.420:FF:000024">
    <property type="entry name" value="FET5p Multicopper oxidase"/>
    <property type="match status" value="1"/>
</dbReference>
<evidence type="ECO:0000256" key="13">
    <source>
        <dbReference type="ARBA" id="ARBA00023004"/>
    </source>
</evidence>
<dbReference type="InterPro" id="IPR011707">
    <property type="entry name" value="Cu-oxidase-like_N"/>
</dbReference>
<keyword evidence="4" id="KW-0813">Transport</keyword>
<comment type="subcellular location">
    <subcellularLocation>
        <location evidence="2">Cell membrane</location>
        <topology evidence="2">Single-pass membrane protein</topology>
    </subcellularLocation>
</comment>
<dbReference type="CDD" id="cd13877">
    <property type="entry name" value="CuRO_2_Fet3p_like"/>
    <property type="match status" value="1"/>
</dbReference>
<reference evidence="24" key="1">
    <citation type="submission" date="2021-03" db="EMBL/GenBank/DDBJ databases">
        <authorList>
            <person name="Palmer J.M."/>
        </authorList>
    </citation>
    <scope>NUCLEOTIDE SEQUENCE</scope>
    <source>
        <strain evidence="24">ARV_011</strain>
    </source>
</reference>
<comment type="similarity">
    <text evidence="3">Belongs to the multicopper oxidase family.</text>
</comment>
<evidence type="ECO:0000256" key="17">
    <source>
        <dbReference type="ARBA" id="ARBA00023180"/>
    </source>
</evidence>
<keyword evidence="8" id="KW-0479">Metal-binding</keyword>
<dbReference type="InterPro" id="IPR002355">
    <property type="entry name" value="Cu_oxidase_Cu_BS"/>
</dbReference>
<evidence type="ECO:0000259" key="23">
    <source>
        <dbReference type="Pfam" id="PF07732"/>
    </source>
</evidence>
<dbReference type="RefSeq" id="XP_043047416.1">
    <property type="nucleotide sequence ID" value="XM_043193407.1"/>
</dbReference>
<dbReference type="PANTHER" id="PTHR11709">
    <property type="entry name" value="MULTI-COPPER OXIDASE"/>
    <property type="match status" value="1"/>
</dbReference>
<evidence type="ECO:0000256" key="18">
    <source>
        <dbReference type="SAM" id="MobiDB-lite"/>
    </source>
</evidence>
<keyword evidence="6" id="KW-0410">Iron transport</keyword>
<evidence type="ECO:0000256" key="6">
    <source>
        <dbReference type="ARBA" id="ARBA00022496"/>
    </source>
</evidence>
<dbReference type="FunFam" id="2.60.40.420:FF:000025">
    <property type="entry name" value="FET5p Multicopper oxidase"/>
    <property type="match status" value="1"/>
</dbReference>
<feature type="domain" description="Plastocyanin-like" evidence="21">
    <location>
        <begin position="155"/>
        <end position="282"/>
    </location>
</feature>
<dbReference type="InterPro" id="IPR044130">
    <property type="entry name" value="CuRO_2_Fet3-like"/>
</dbReference>
<keyword evidence="11 19" id="KW-1133">Transmembrane helix</keyword>
<dbReference type="Gene3D" id="2.60.40.420">
    <property type="entry name" value="Cupredoxins - blue copper proteins"/>
    <property type="match status" value="3"/>
</dbReference>
<dbReference type="InterPro" id="IPR045087">
    <property type="entry name" value="Cu-oxidase_fam"/>
</dbReference>
<evidence type="ECO:0000256" key="20">
    <source>
        <dbReference type="SAM" id="SignalP"/>
    </source>
</evidence>
<dbReference type="GO" id="GO:0005507">
    <property type="term" value="F:copper ion binding"/>
    <property type="evidence" value="ECO:0007669"/>
    <property type="project" value="InterPro"/>
</dbReference>
<dbReference type="GO" id="GO:0033573">
    <property type="term" value="C:high-affinity iron permease complex"/>
    <property type="evidence" value="ECO:0007669"/>
    <property type="project" value="TreeGrafter"/>
</dbReference>
<dbReference type="GO" id="GO:0033215">
    <property type="term" value="P:reductive iron assimilation"/>
    <property type="evidence" value="ECO:0007669"/>
    <property type="project" value="TreeGrafter"/>
</dbReference>
<dbReference type="GO" id="GO:0004322">
    <property type="term" value="F:ferroxidase activity"/>
    <property type="evidence" value="ECO:0007669"/>
    <property type="project" value="TreeGrafter"/>
</dbReference>
<dbReference type="OrthoDB" id="2121828at2759"/>
<evidence type="ECO:0000313" key="25">
    <source>
        <dbReference type="Proteomes" id="UP000790833"/>
    </source>
</evidence>
<dbReference type="InterPro" id="IPR008972">
    <property type="entry name" value="Cupredoxin"/>
</dbReference>
<evidence type="ECO:0000256" key="9">
    <source>
        <dbReference type="ARBA" id="ARBA00022729"/>
    </source>
</evidence>
<dbReference type="CDD" id="cd13899">
    <property type="entry name" value="CuRO_3_Fet3p"/>
    <property type="match status" value="1"/>
</dbReference>
<evidence type="ECO:0000256" key="5">
    <source>
        <dbReference type="ARBA" id="ARBA00022475"/>
    </source>
</evidence>
<keyword evidence="25" id="KW-1185">Reference proteome</keyword>
<dbReference type="EMBL" id="JAHMUF010000022">
    <property type="protein sequence ID" value="KAG7191864.1"/>
    <property type="molecule type" value="Genomic_DNA"/>
</dbReference>
<keyword evidence="10" id="KW-0677">Repeat</keyword>
<evidence type="ECO:0000256" key="11">
    <source>
        <dbReference type="ARBA" id="ARBA00022989"/>
    </source>
</evidence>
<feature type="signal peptide" evidence="20">
    <location>
        <begin position="1"/>
        <end position="19"/>
    </location>
</feature>
<comment type="caution">
    <text evidence="24">The sequence shown here is derived from an EMBL/GenBank/DDBJ whole genome shotgun (WGS) entry which is preliminary data.</text>
</comment>
<evidence type="ECO:0000256" key="3">
    <source>
        <dbReference type="ARBA" id="ARBA00010609"/>
    </source>
</evidence>
<dbReference type="Pfam" id="PF00394">
    <property type="entry name" value="Cu-oxidase"/>
    <property type="match status" value="1"/>
</dbReference>
<dbReference type="CDD" id="cd13851">
    <property type="entry name" value="CuRO_1_Fet3p"/>
    <property type="match status" value="1"/>
</dbReference>
<evidence type="ECO:0000256" key="19">
    <source>
        <dbReference type="SAM" id="Phobius"/>
    </source>
</evidence>
<evidence type="ECO:0000256" key="8">
    <source>
        <dbReference type="ARBA" id="ARBA00022723"/>
    </source>
</evidence>
<accession>A0A9P7V638</accession>
<dbReference type="SUPFAM" id="SSF49503">
    <property type="entry name" value="Cupredoxins"/>
    <property type="match status" value="3"/>
</dbReference>
<evidence type="ECO:0000256" key="14">
    <source>
        <dbReference type="ARBA" id="ARBA00023008"/>
    </source>
</evidence>
<evidence type="ECO:0000256" key="2">
    <source>
        <dbReference type="ARBA" id="ARBA00004162"/>
    </source>
</evidence>
<keyword evidence="7 19" id="KW-0812">Transmembrane</keyword>
<evidence type="ECO:0000256" key="4">
    <source>
        <dbReference type="ARBA" id="ARBA00022448"/>
    </source>
</evidence>
<feature type="region of interest" description="Disordered" evidence="18">
    <location>
        <begin position="602"/>
        <end position="621"/>
    </location>
</feature>
<evidence type="ECO:0000259" key="21">
    <source>
        <dbReference type="Pfam" id="PF00394"/>
    </source>
</evidence>
<evidence type="ECO:0000256" key="16">
    <source>
        <dbReference type="ARBA" id="ARBA00023136"/>
    </source>
</evidence>
<evidence type="ECO:0000256" key="7">
    <source>
        <dbReference type="ARBA" id="ARBA00022692"/>
    </source>
</evidence>
<keyword evidence="12" id="KW-0560">Oxidoreductase</keyword>
<keyword evidence="17" id="KW-0325">Glycoprotein</keyword>
<keyword evidence="5" id="KW-1003">Cell membrane</keyword>
<evidence type="ECO:0000259" key="22">
    <source>
        <dbReference type="Pfam" id="PF07731"/>
    </source>
</evidence>
<protein>
    <submittedName>
        <fullName evidence="24">Ferroxidase fet3</fullName>
    </submittedName>
</protein>
<keyword evidence="13" id="KW-0408">Iron</keyword>
<feature type="domain" description="Plastocyanin-like" evidence="22">
    <location>
        <begin position="362"/>
        <end position="498"/>
    </location>
</feature>
<dbReference type="GeneID" id="66116027"/>
<evidence type="ECO:0000256" key="15">
    <source>
        <dbReference type="ARBA" id="ARBA00023065"/>
    </source>
</evidence>
<keyword evidence="9 20" id="KW-0732">Signal</keyword>
<dbReference type="Proteomes" id="UP000790833">
    <property type="component" value="Unassembled WGS sequence"/>
</dbReference>
<dbReference type="InterPro" id="IPR001117">
    <property type="entry name" value="Cu-oxidase_2nd"/>
</dbReference>
<dbReference type="Pfam" id="PF07731">
    <property type="entry name" value="Cu-oxidase_2"/>
    <property type="match status" value="1"/>
</dbReference>
<evidence type="ECO:0000313" key="24">
    <source>
        <dbReference type="EMBL" id="KAG7191864.1"/>
    </source>
</evidence>
<dbReference type="AlphaFoldDB" id="A0A9P7V638"/>
<keyword evidence="15" id="KW-0406">Ion transport</keyword>
<dbReference type="PROSITE" id="PS00079">
    <property type="entry name" value="MULTICOPPER_OXIDASE1"/>
    <property type="match status" value="2"/>
</dbReference>
<proteinExistence type="inferred from homology"/>
<evidence type="ECO:0000256" key="1">
    <source>
        <dbReference type="ARBA" id="ARBA00001935"/>
    </source>
</evidence>
<keyword evidence="14" id="KW-0186">Copper</keyword>
<comment type="cofactor">
    <cofactor evidence="1">
        <name>Cu cation</name>
        <dbReference type="ChEBI" id="CHEBI:23378"/>
    </cofactor>
</comment>
<dbReference type="Pfam" id="PF07732">
    <property type="entry name" value="Cu-oxidase_3"/>
    <property type="match status" value="1"/>
</dbReference>
<dbReference type="InterPro" id="IPR011706">
    <property type="entry name" value="Cu-oxidase_C"/>
</dbReference>
<dbReference type="PANTHER" id="PTHR11709:SF361">
    <property type="entry name" value="IRON TRANSPORT MULTICOPPER OXIDASE FET3"/>
    <property type="match status" value="1"/>
</dbReference>